<keyword evidence="4" id="KW-0472">Membrane</keyword>
<proteinExistence type="predicted"/>
<feature type="transmembrane region" description="Helical" evidence="4">
    <location>
        <begin position="84"/>
        <end position="109"/>
    </location>
</feature>
<organism evidence="6 7">
    <name type="scientific">Strongylocentrotus purpuratus</name>
    <name type="common">Purple sea urchin</name>
    <dbReference type="NCBI Taxonomy" id="7668"/>
    <lineage>
        <taxon>Eukaryota</taxon>
        <taxon>Metazoa</taxon>
        <taxon>Echinodermata</taxon>
        <taxon>Eleutherozoa</taxon>
        <taxon>Echinozoa</taxon>
        <taxon>Echinoidea</taxon>
        <taxon>Euechinoidea</taxon>
        <taxon>Echinacea</taxon>
        <taxon>Camarodonta</taxon>
        <taxon>Echinidea</taxon>
        <taxon>Strongylocentrotidae</taxon>
        <taxon>Strongylocentrotus</taxon>
    </lineage>
</organism>
<dbReference type="SMART" id="SM00181">
    <property type="entry name" value="EGF"/>
    <property type="match status" value="2"/>
</dbReference>
<dbReference type="GO" id="GO:0005509">
    <property type="term" value="F:calcium ion binding"/>
    <property type="evidence" value="ECO:0007669"/>
    <property type="project" value="InterPro"/>
</dbReference>
<dbReference type="InterPro" id="IPR001881">
    <property type="entry name" value="EGF-like_Ca-bd_dom"/>
</dbReference>
<dbReference type="InterPro" id="IPR051830">
    <property type="entry name" value="NOTCH_homolog"/>
</dbReference>
<keyword evidence="4" id="KW-0812">Transmembrane</keyword>
<evidence type="ECO:0000256" key="1">
    <source>
        <dbReference type="ARBA" id="ARBA00022536"/>
    </source>
</evidence>
<dbReference type="RefSeq" id="XP_030846977.1">
    <property type="nucleotide sequence ID" value="XM_030991117.1"/>
</dbReference>
<evidence type="ECO:0000313" key="7">
    <source>
        <dbReference type="Proteomes" id="UP000007110"/>
    </source>
</evidence>
<comment type="caution">
    <text evidence="3">Lacks conserved residue(s) required for the propagation of feature annotation.</text>
</comment>
<keyword evidence="1 3" id="KW-0245">EGF-like domain</keyword>
<dbReference type="PROSITE" id="PS01186">
    <property type="entry name" value="EGF_2"/>
    <property type="match status" value="1"/>
</dbReference>
<keyword evidence="4" id="KW-1133">Transmembrane helix</keyword>
<sequence>MDVNECAIDTSLCNNGRCINSDGSYNCVCNTGFTLVNENSCNVQCDQSNCQNGGACTSPGQPCDCPAGFTGDLCQNAPQGLSDIAIIGIAFGVFGFVCVLVNCVCCVFIQGARRNKGTNSMLNVGRYEDRSRRDRGFYRNEGQYGVGQELYRLGGTDAPPRGDRNFRNIYLADGREMNNSVVRNPIHY</sequence>
<dbReference type="InterPro" id="IPR049883">
    <property type="entry name" value="NOTCH1_EGF-like"/>
</dbReference>
<dbReference type="FunFam" id="2.10.25.10:FF:000068">
    <property type="entry name" value="Latent transforming growth factor beta binding protein 3"/>
    <property type="match status" value="1"/>
</dbReference>
<dbReference type="PANTHER" id="PTHR24033:SF151">
    <property type="entry name" value="NOTCH 2"/>
    <property type="match status" value="1"/>
</dbReference>
<accession>A0A7M7PC48</accession>
<evidence type="ECO:0000256" key="2">
    <source>
        <dbReference type="ARBA" id="ARBA00023157"/>
    </source>
</evidence>
<feature type="domain" description="EGF-like" evidence="5">
    <location>
        <begin position="2"/>
        <end position="39"/>
    </location>
</feature>
<dbReference type="Gene3D" id="2.10.25.10">
    <property type="entry name" value="Laminin"/>
    <property type="match status" value="2"/>
</dbReference>
<dbReference type="Pfam" id="PF07645">
    <property type="entry name" value="EGF_CA"/>
    <property type="match status" value="1"/>
</dbReference>
<dbReference type="EnsemblMetazoa" id="XM_030991117">
    <property type="protein sequence ID" value="XP_030846977"/>
    <property type="gene ID" value="LOC115926421"/>
</dbReference>
<dbReference type="PROSITE" id="PS00022">
    <property type="entry name" value="EGF_1"/>
    <property type="match status" value="1"/>
</dbReference>
<reference evidence="6" key="2">
    <citation type="submission" date="2021-01" db="UniProtKB">
        <authorList>
            <consortium name="EnsemblMetazoa"/>
        </authorList>
    </citation>
    <scope>IDENTIFICATION</scope>
</reference>
<dbReference type="CDD" id="cd00054">
    <property type="entry name" value="EGF_CA"/>
    <property type="match status" value="1"/>
</dbReference>
<evidence type="ECO:0000256" key="4">
    <source>
        <dbReference type="SAM" id="Phobius"/>
    </source>
</evidence>
<dbReference type="PANTHER" id="PTHR24033">
    <property type="entry name" value="EGF-LIKE DOMAIN-CONTAINING PROTEIN"/>
    <property type="match status" value="1"/>
</dbReference>
<dbReference type="PROSITE" id="PS50026">
    <property type="entry name" value="EGF_3"/>
    <property type="match status" value="2"/>
</dbReference>
<dbReference type="AlphaFoldDB" id="A0A7M7PC48"/>
<dbReference type="SUPFAM" id="SSF57196">
    <property type="entry name" value="EGF/Laminin"/>
    <property type="match status" value="2"/>
</dbReference>
<feature type="disulfide bond" evidence="3">
    <location>
        <begin position="65"/>
        <end position="74"/>
    </location>
</feature>
<dbReference type="KEGG" id="spu:115926421"/>
<name>A0A7M7PC48_STRPU</name>
<feature type="domain" description="EGF-like" evidence="5">
    <location>
        <begin position="42"/>
        <end position="75"/>
    </location>
</feature>
<dbReference type="PROSITE" id="PS01187">
    <property type="entry name" value="EGF_CA"/>
    <property type="match status" value="1"/>
</dbReference>
<evidence type="ECO:0000256" key="3">
    <source>
        <dbReference type="PROSITE-ProRule" id="PRU00076"/>
    </source>
</evidence>
<dbReference type="GeneID" id="115926421"/>
<keyword evidence="2 3" id="KW-1015">Disulfide bond</keyword>
<reference evidence="7" key="1">
    <citation type="submission" date="2015-02" db="EMBL/GenBank/DDBJ databases">
        <title>Genome sequencing for Strongylocentrotus purpuratus.</title>
        <authorList>
            <person name="Murali S."/>
            <person name="Liu Y."/>
            <person name="Vee V."/>
            <person name="English A."/>
            <person name="Wang M."/>
            <person name="Skinner E."/>
            <person name="Han Y."/>
            <person name="Muzny D.M."/>
            <person name="Worley K.C."/>
            <person name="Gibbs R.A."/>
        </authorList>
    </citation>
    <scope>NUCLEOTIDE SEQUENCE</scope>
</reference>
<evidence type="ECO:0000259" key="5">
    <source>
        <dbReference type="PROSITE" id="PS50026"/>
    </source>
</evidence>
<dbReference type="InterPro" id="IPR000742">
    <property type="entry name" value="EGF"/>
</dbReference>
<dbReference type="InterPro" id="IPR018097">
    <property type="entry name" value="EGF_Ca-bd_CS"/>
</dbReference>
<dbReference type="OrthoDB" id="10045365at2759"/>
<dbReference type="Proteomes" id="UP000007110">
    <property type="component" value="Unassembled WGS sequence"/>
</dbReference>
<dbReference type="SMART" id="SM00179">
    <property type="entry name" value="EGF_CA"/>
    <property type="match status" value="1"/>
</dbReference>
<protein>
    <recommendedName>
        <fullName evidence="5">EGF-like domain-containing protein</fullName>
    </recommendedName>
</protein>
<evidence type="ECO:0000313" key="6">
    <source>
        <dbReference type="EnsemblMetazoa" id="XP_030846977"/>
    </source>
</evidence>
<keyword evidence="7" id="KW-1185">Reference proteome</keyword>
<dbReference type="InParanoid" id="A0A7M7PC48"/>